<proteinExistence type="predicted"/>
<name>A0A4C1YKT5_EUMVA</name>
<sequence>MLYQTRPSLAPVCRAFYGRIRLVARLYDKSKKSTRKPRSKLCSAAASKRAANLKARQLPAKSTLEAGAGCSRDARSHPLINFVRSTSSGSELPARGTTSARRGFDRSAHTTLKLEPFCPACYLTFI</sequence>
<evidence type="ECO:0000313" key="1">
    <source>
        <dbReference type="EMBL" id="GBP75037.1"/>
    </source>
</evidence>
<evidence type="ECO:0000313" key="2">
    <source>
        <dbReference type="Proteomes" id="UP000299102"/>
    </source>
</evidence>
<protein>
    <submittedName>
        <fullName evidence="1">Uncharacterized protein</fullName>
    </submittedName>
</protein>
<organism evidence="1 2">
    <name type="scientific">Eumeta variegata</name>
    <name type="common">Bagworm moth</name>
    <name type="synonym">Eumeta japonica</name>
    <dbReference type="NCBI Taxonomy" id="151549"/>
    <lineage>
        <taxon>Eukaryota</taxon>
        <taxon>Metazoa</taxon>
        <taxon>Ecdysozoa</taxon>
        <taxon>Arthropoda</taxon>
        <taxon>Hexapoda</taxon>
        <taxon>Insecta</taxon>
        <taxon>Pterygota</taxon>
        <taxon>Neoptera</taxon>
        <taxon>Endopterygota</taxon>
        <taxon>Lepidoptera</taxon>
        <taxon>Glossata</taxon>
        <taxon>Ditrysia</taxon>
        <taxon>Tineoidea</taxon>
        <taxon>Psychidae</taxon>
        <taxon>Oiketicinae</taxon>
        <taxon>Eumeta</taxon>
    </lineage>
</organism>
<comment type="caution">
    <text evidence="1">The sequence shown here is derived from an EMBL/GenBank/DDBJ whole genome shotgun (WGS) entry which is preliminary data.</text>
</comment>
<reference evidence="1 2" key="1">
    <citation type="journal article" date="2019" name="Commun. Biol.">
        <title>The bagworm genome reveals a unique fibroin gene that provides high tensile strength.</title>
        <authorList>
            <person name="Kono N."/>
            <person name="Nakamura H."/>
            <person name="Ohtoshi R."/>
            <person name="Tomita M."/>
            <person name="Numata K."/>
            <person name="Arakawa K."/>
        </authorList>
    </citation>
    <scope>NUCLEOTIDE SEQUENCE [LARGE SCALE GENOMIC DNA]</scope>
</reference>
<dbReference type="EMBL" id="BGZK01001233">
    <property type="protein sequence ID" value="GBP75037.1"/>
    <property type="molecule type" value="Genomic_DNA"/>
</dbReference>
<gene>
    <name evidence="1" type="ORF">EVAR_21801_1</name>
</gene>
<dbReference type="AlphaFoldDB" id="A0A4C1YKT5"/>
<keyword evidence="2" id="KW-1185">Reference proteome</keyword>
<accession>A0A4C1YKT5</accession>
<dbReference type="Proteomes" id="UP000299102">
    <property type="component" value="Unassembled WGS sequence"/>
</dbReference>